<gene>
    <name evidence="1" type="ORF">GCM10010439_54190</name>
</gene>
<dbReference type="EMBL" id="BAAATZ010000025">
    <property type="protein sequence ID" value="GAA2733642.1"/>
    <property type="molecule type" value="Genomic_DNA"/>
</dbReference>
<comment type="caution">
    <text evidence="1">The sequence shown here is derived from an EMBL/GenBank/DDBJ whole genome shotgun (WGS) entry which is preliminary data.</text>
</comment>
<dbReference type="RefSeq" id="WP_344454193.1">
    <property type="nucleotide sequence ID" value="NZ_BAAATZ010000025.1"/>
</dbReference>
<proteinExistence type="predicted"/>
<protein>
    <submittedName>
        <fullName evidence="1">Uncharacterized protein</fullName>
    </submittedName>
</protein>
<name>A0ABN3UKR4_9ACTN</name>
<reference evidence="1 2" key="1">
    <citation type="journal article" date="2019" name="Int. J. Syst. Evol. Microbiol.">
        <title>The Global Catalogue of Microorganisms (GCM) 10K type strain sequencing project: providing services to taxonomists for standard genome sequencing and annotation.</title>
        <authorList>
            <consortium name="The Broad Institute Genomics Platform"/>
            <consortium name="The Broad Institute Genome Sequencing Center for Infectious Disease"/>
            <person name="Wu L."/>
            <person name="Ma J."/>
        </authorList>
    </citation>
    <scope>NUCLEOTIDE SEQUENCE [LARGE SCALE GENOMIC DNA]</scope>
    <source>
        <strain evidence="1 2">JCM 8201</strain>
    </source>
</reference>
<evidence type="ECO:0000313" key="1">
    <source>
        <dbReference type="EMBL" id="GAA2733642.1"/>
    </source>
</evidence>
<keyword evidence="2" id="KW-1185">Reference proteome</keyword>
<organism evidence="1 2">
    <name type="scientific">Actinocorallia aurantiaca</name>
    <dbReference type="NCBI Taxonomy" id="46204"/>
    <lineage>
        <taxon>Bacteria</taxon>
        <taxon>Bacillati</taxon>
        <taxon>Actinomycetota</taxon>
        <taxon>Actinomycetes</taxon>
        <taxon>Streptosporangiales</taxon>
        <taxon>Thermomonosporaceae</taxon>
        <taxon>Actinocorallia</taxon>
    </lineage>
</organism>
<accession>A0ABN3UKR4</accession>
<dbReference type="Proteomes" id="UP001501842">
    <property type="component" value="Unassembled WGS sequence"/>
</dbReference>
<evidence type="ECO:0000313" key="2">
    <source>
        <dbReference type="Proteomes" id="UP001501842"/>
    </source>
</evidence>
<sequence length="320" mass="34663">MTDLAWAESPLQLLSALEARHAGLLGPVEVRVRPGSDALHATAREAIRLGLPPKTTLTFTERIGRTGAAWALGDAFSGRAQGRMLLSRAPERIVLLDDGLATLHLLGLLCGPWKQPLLRARARPGAVRRGFSALAGHRLRALARQGRVTAFTGLPVPAQLLARTRRVGVPVISHEFSWLRALPDEPPPVRRCVVLGTSLVANGLVDRGAYLGWLGGITEEEPVAYYPHRRECPRVLALLREDPAVTLVERDLPVELSLRGLTPEHRVLSLPSTALTSLRVLHGPGPRIEGVGVPAAWWTERADPALRTHLSVSVLGPEFA</sequence>